<evidence type="ECO:0000259" key="9">
    <source>
        <dbReference type="Pfam" id="PF06144"/>
    </source>
</evidence>
<dbReference type="NCBIfam" id="TIGR01128">
    <property type="entry name" value="holA"/>
    <property type="match status" value="1"/>
</dbReference>
<dbReference type="SUPFAM" id="SSF48019">
    <property type="entry name" value="post-AAA+ oligomerization domain-like"/>
    <property type="match status" value="1"/>
</dbReference>
<protein>
    <recommendedName>
        <fullName evidence="2">DNA polymerase III subunit delta</fullName>
        <ecNumber evidence="1">2.7.7.7</ecNumber>
    </recommendedName>
</protein>
<dbReference type="InterPro" id="IPR048466">
    <property type="entry name" value="DNA_pol3_delta-like_C"/>
</dbReference>
<dbReference type="Gene3D" id="1.20.272.10">
    <property type="match status" value="1"/>
</dbReference>
<evidence type="ECO:0000256" key="4">
    <source>
        <dbReference type="ARBA" id="ARBA00022695"/>
    </source>
</evidence>
<comment type="catalytic activity">
    <reaction evidence="8">
        <text>DNA(n) + a 2'-deoxyribonucleoside 5'-triphosphate = DNA(n+1) + diphosphate</text>
        <dbReference type="Rhea" id="RHEA:22508"/>
        <dbReference type="Rhea" id="RHEA-COMP:17339"/>
        <dbReference type="Rhea" id="RHEA-COMP:17340"/>
        <dbReference type="ChEBI" id="CHEBI:33019"/>
        <dbReference type="ChEBI" id="CHEBI:61560"/>
        <dbReference type="ChEBI" id="CHEBI:173112"/>
        <dbReference type="EC" id="2.7.7.7"/>
    </reaction>
</comment>
<dbReference type="GO" id="GO:0006261">
    <property type="term" value="P:DNA-templated DNA replication"/>
    <property type="evidence" value="ECO:0007669"/>
    <property type="project" value="TreeGrafter"/>
</dbReference>
<accession>A0A388TJM9</accession>
<evidence type="ECO:0000256" key="7">
    <source>
        <dbReference type="ARBA" id="ARBA00034754"/>
    </source>
</evidence>
<dbReference type="Gene3D" id="3.40.50.300">
    <property type="entry name" value="P-loop containing nucleotide triphosphate hydrolases"/>
    <property type="match status" value="1"/>
</dbReference>
<evidence type="ECO:0000256" key="2">
    <source>
        <dbReference type="ARBA" id="ARBA00017703"/>
    </source>
</evidence>
<dbReference type="GO" id="GO:0003677">
    <property type="term" value="F:DNA binding"/>
    <property type="evidence" value="ECO:0007669"/>
    <property type="project" value="InterPro"/>
</dbReference>
<dbReference type="InterPro" id="IPR027417">
    <property type="entry name" value="P-loop_NTPase"/>
</dbReference>
<dbReference type="GO" id="GO:0009360">
    <property type="term" value="C:DNA polymerase III complex"/>
    <property type="evidence" value="ECO:0007669"/>
    <property type="project" value="InterPro"/>
</dbReference>
<keyword evidence="3" id="KW-0808">Transferase</keyword>
<keyword evidence="5" id="KW-0235">DNA replication</keyword>
<dbReference type="Pfam" id="PF21694">
    <property type="entry name" value="DNA_pol3_delta_C"/>
    <property type="match status" value="1"/>
</dbReference>
<dbReference type="InterPro" id="IPR010372">
    <property type="entry name" value="DNA_pol3_delta_N"/>
</dbReference>
<dbReference type="Pfam" id="PF06144">
    <property type="entry name" value="DNA_pol3_delta"/>
    <property type="match status" value="1"/>
</dbReference>
<dbReference type="InterPro" id="IPR005790">
    <property type="entry name" value="DNA_polIII_delta"/>
</dbReference>
<evidence type="ECO:0000313" key="11">
    <source>
        <dbReference type="EMBL" id="GBR77271.1"/>
    </source>
</evidence>
<dbReference type="Proteomes" id="UP000275925">
    <property type="component" value="Unassembled WGS sequence"/>
</dbReference>
<evidence type="ECO:0000256" key="3">
    <source>
        <dbReference type="ARBA" id="ARBA00022679"/>
    </source>
</evidence>
<dbReference type="EMBL" id="BGZO01000166">
    <property type="protein sequence ID" value="GBR77271.1"/>
    <property type="molecule type" value="Genomic_DNA"/>
</dbReference>
<organism evidence="11 12">
    <name type="scientific">Candidatus Termititenax persephonae</name>
    <dbReference type="NCBI Taxonomy" id="2218525"/>
    <lineage>
        <taxon>Bacteria</taxon>
        <taxon>Bacillati</taxon>
        <taxon>Candidatus Margulisiibacteriota</taxon>
        <taxon>Candidatus Termititenacia</taxon>
        <taxon>Candidatus Termititenacales</taxon>
        <taxon>Candidatus Termititenacaceae</taxon>
        <taxon>Candidatus Termititenax</taxon>
    </lineage>
</organism>
<evidence type="ECO:0000256" key="5">
    <source>
        <dbReference type="ARBA" id="ARBA00022705"/>
    </source>
</evidence>
<keyword evidence="4" id="KW-0548">Nucleotidyltransferase</keyword>
<dbReference type="EC" id="2.7.7.7" evidence="1"/>
<evidence type="ECO:0000256" key="1">
    <source>
        <dbReference type="ARBA" id="ARBA00012417"/>
    </source>
</evidence>
<proteinExistence type="inferred from homology"/>
<comment type="similarity">
    <text evidence="7">Belongs to the DNA polymerase HolA subunit family.</text>
</comment>
<evidence type="ECO:0000313" key="12">
    <source>
        <dbReference type="Proteomes" id="UP000275925"/>
    </source>
</evidence>
<evidence type="ECO:0000256" key="6">
    <source>
        <dbReference type="ARBA" id="ARBA00022932"/>
    </source>
</evidence>
<name>A0A388TJM9_9BACT</name>
<evidence type="ECO:0000259" key="10">
    <source>
        <dbReference type="Pfam" id="PF21694"/>
    </source>
</evidence>
<dbReference type="Gene3D" id="1.10.8.60">
    <property type="match status" value="1"/>
</dbReference>
<dbReference type="InterPro" id="IPR008921">
    <property type="entry name" value="DNA_pol3_clamp-load_cplx_C"/>
</dbReference>
<keyword evidence="6" id="KW-0239">DNA-directed DNA polymerase</keyword>
<dbReference type="PANTHER" id="PTHR34388:SF1">
    <property type="entry name" value="DNA POLYMERASE III SUBUNIT DELTA"/>
    <property type="match status" value="1"/>
</dbReference>
<evidence type="ECO:0000256" key="8">
    <source>
        <dbReference type="ARBA" id="ARBA00049244"/>
    </source>
</evidence>
<dbReference type="GO" id="GO:0003887">
    <property type="term" value="F:DNA-directed DNA polymerase activity"/>
    <property type="evidence" value="ECO:0007669"/>
    <property type="project" value="UniProtKB-KW"/>
</dbReference>
<dbReference type="AlphaFoldDB" id="A0A388TJM9"/>
<reference evidence="11 12" key="1">
    <citation type="journal article" date="2019" name="ISME J.">
        <title>Genome analyses of uncultured TG2/ZB3 bacteria in 'Margulisbacteria' specifically attached to ectosymbiotic spirochetes of protists in the termite gut.</title>
        <authorList>
            <person name="Utami Y.D."/>
            <person name="Kuwahara H."/>
            <person name="Igai K."/>
            <person name="Murakami T."/>
            <person name="Sugaya K."/>
            <person name="Morikawa T."/>
            <person name="Nagura Y."/>
            <person name="Yuki M."/>
            <person name="Deevong P."/>
            <person name="Inoue T."/>
            <person name="Kihara K."/>
            <person name="Lo N."/>
            <person name="Yamada A."/>
            <person name="Ohkuma M."/>
            <person name="Hongoh Y."/>
        </authorList>
    </citation>
    <scope>NUCLEOTIDE SEQUENCE [LARGE SCALE GENOMIC DNA]</scope>
    <source>
        <strain evidence="11">NkOx7-02</strain>
    </source>
</reference>
<keyword evidence="12" id="KW-1185">Reference proteome</keyword>
<dbReference type="SUPFAM" id="SSF52540">
    <property type="entry name" value="P-loop containing nucleoside triphosphate hydrolases"/>
    <property type="match status" value="1"/>
</dbReference>
<feature type="domain" description="DNA polymerase III delta N-terminal" evidence="9">
    <location>
        <begin position="7"/>
        <end position="142"/>
    </location>
</feature>
<feature type="domain" description="DNA polymerase III delta subunit-like C-terminal" evidence="10">
    <location>
        <begin position="221"/>
        <end position="328"/>
    </location>
</feature>
<dbReference type="PANTHER" id="PTHR34388">
    <property type="entry name" value="DNA POLYMERASE III SUBUNIT DELTA"/>
    <property type="match status" value="1"/>
</dbReference>
<gene>
    <name evidence="11" type="primary">holA</name>
    <name evidence="11" type="ORF">NO2_1677</name>
</gene>
<comment type="caution">
    <text evidence="11">The sequence shown here is derived from an EMBL/GenBank/DDBJ whole genome shotgun (WGS) entry which is preliminary data.</text>
</comment>
<feature type="non-terminal residue" evidence="11">
    <location>
        <position position="328"/>
    </location>
</feature>
<sequence length="328" mass="36720">MPEARLYLIGGSESFLIEQAVRDLRKKHVDPALEAFALDIISETEKDPSRIINSLQIIPSFAPSRLVLVDNPFFLKTTRKDDAAEDTGGEGEAAGLDKNSEKLLYAALENLPAGVTAVFINHGALDQRKKFVKFCQKNGQVLLYEEFKPWEKDKAASWISNYLREKNYAIDRQATEFLVEITGLSVGALAAEAEKLMLYAADRTKLTLADVQTMASPGGLNTYDLGEALRRKDLPEVLRLLTALLRDSEAPQGLLGYLAKQLRTFLQVKELQLSRQSASTMAGLLKMNPWKLENIILPDLRQYTLPQLQNAYLELQNADYQMKTGQLD</sequence>